<dbReference type="EMBL" id="JAKNHQ010000003">
    <property type="protein sequence ID" value="MCG4610011.1"/>
    <property type="molecule type" value="Genomic_DNA"/>
</dbReference>
<protein>
    <submittedName>
        <fullName evidence="2">Relaxase MobL</fullName>
    </submittedName>
</protein>
<dbReference type="NCBIfam" id="NF041499">
    <property type="entry name" value="MobP3"/>
    <property type="match status" value="1"/>
</dbReference>
<dbReference type="Pfam" id="PF18555">
    <property type="entry name" value="MobL"/>
    <property type="match status" value="1"/>
</dbReference>
<dbReference type="RefSeq" id="WP_071430740.1">
    <property type="nucleotide sequence ID" value="NZ_JAKNHQ010000003.1"/>
</dbReference>
<sequence>MAKLVQKSGYIQSDKAGGYMKYIATREGVEKLSGNGPVTKGQRELIQKLLHDFPDAAELFEYEDYCKTPTLGTASAFITMALDANLHEMNSESGYMSYIATRPRVERHGAHGLFSSAPAVDLNAAMSELEAHEGNVWTIIYSLRREDAARLEYDNADAWRTLLMMHTQDLARAMRIPVDHFRWYAAFHNEGHHPHIHMMVWSDNPKEGFLTREGIAAMRSKLTNTIFRDEMNQIYERKDVAYKDLVETAQDTMRELIHRMNHQLCDNPVIEEQMRQLVQALETTTGKKQYGYLKKPLKALVDTIVDELSRQPEVAQCYEIWNQIRDELNECYGSRTPREHLPLSQQREFRRIKNDIIREAENIRLGLPTFEDEALQDEPEPEEAQEEHRSTSVYDQAQRYRAAKSVLQDVYALDEEHAEAVRELEQLWAEGYTVAAHQLGKFYRDDLSTMRDHEKAERWFRLSAEAGNDFSEYALGKLLLSQKRTAEALRWLDKAAGHGNQFAQYRLGKLYLAGESVKKDVRKALEYLTAAAEQGNSFAQYTLGKLYLLGRDVEQDREQAREWFTRSAAQGNQYAQFFLDRFDQFRDPSVMLAATKLLHHMSRIFRDNSVPPHNPAGIRIDSKRRTRLMEKRMAIGHKADDHEEQVSYQQTM</sequence>
<reference evidence="2 3" key="1">
    <citation type="submission" date="2022-01" db="EMBL/GenBank/DDBJ databases">
        <title>Collection of gut derived symbiotic bacterial strains cultured from healthy donors.</title>
        <authorList>
            <person name="Lin H."/>
            <person name="Kohout C."/>
            <person name="Waligurski E."/>
            <person name="Pamer E.G."/>
        </authorList>
    </citation>
    <scope>NUCLEOTIDE SEQUENCE [LARGE SCALE GENOMIC DNA]</scope>
    <source>
        <strain evidence="2 3">DFI.7.58</strain>
    </source>
</reference>
<organism evidence="2 3">
    <name type="scientific">Anaeromassilibacillus senegalensis</name>
    <dbReference type="NCBI Taxonomy" id="1673717"/>
    <lineage>
        <taxon>Bacteria</taxon>
        <taxon>Bacillati</taxon>
        <taxon>Bacillota</taxon>
        <taxon>Clostridia</taxon>
        <taxon>Eubacteriales</taxon>
        <taxon>Acutalibacteraceae</taxon>
        <taxon>Anaeromassilibacillus</taxon>
    </lineage>
</organism>
<dbReference type="Gene3D" id="1.25.40.10">
    <property type="entry name" value="Tetratricopeptide repeat domain"/>
    <property type="match status" value="1"/>
</dbReference>
<dbReference type="SUPFAM" id="SSF81901">
    <property type="entry name" value="HCP-like"/>
    <property type="match status" value="1"/>
</dbReference>
<dbReference type="SMART" id="SM00671">
    <property type="entry name" value="SEL1"/>
    <property type="match status" value="4"/>
</dbReference>
<dbReference type="InterPro" id="IPR048102">
    <property type="entry name" value="MobP3"/>
</dbReference>
<feature type="region of interest" description="Disordered" evidence="1">
    <location>
        <begin position="369"/>
        <end position="393"/>
    </location>
</feature>
<proteinExistence type="predicted"/>
<evidence type="ECO:0000313" key="2">
    <source>
        <dbReference type="EMBL" id="MCG4610011.1"/>
    </source>
</evidence>
<accession>A0ABS9MHG5</accession>
<dbReference type="InterPro" id="IPR006597">
    <property type="entry name" value="Sel1-like"/>
</dbReference>
<dbReference type="Proteomes" id="UP001298681">
    <property type="component" value="Unassembled WGS sequence"/>
</dbReference>
<evidence type="ECO:0000256" key="1">
    <source>
        <dbReference type="SAM" id="MobiDB-lite"/>
    </source>
</evidence>
<feature type="compositionally biased region" description="Acidic residues" evidence="1">
    <location>
        <begin position="370"/>
        <end position="385"/>
    </location>
</feature>
<dbReference type="InterPro" id="IPR050767">
    <property type="entry name" value="Sel1_AlgK"/>
</dbReference>
<comment type="caution">
    <text evidence="2">The sequence shown here is derived from an EMBL/GenBank/DDBJ whole genome shotgun (WGS) entry which is preliminary data.</text>
</comment>
<name>A0ABS9MHG5_9FIRM</name>
<evidence type="ECO:0000313" key="3">
    <source>
        <dbReference type="Proteomes" id="UP001298681"/>
    </source>
</evidence>
<gene>
    <name evidence="2" type="primary">mobL</name>
    <name evidence="2" type="ORF">L0P57_03540</name>
</gene>
<dbReference type="GeneID" id="97380492"/>
<dbReference type="PANTHER" id="PTHR11102">
    <property type="entry name" value="SEL-1-LIKE PROTEIN"/>
    <property type="match status" value="1"/>
</dbReference>
<dbReference type="PANTHER" id="PTHR11102:SF160">
    <property type="entry name" value="ERAD-ASSOCIATED E3 UBIQUITIN-PROTEIN LIGASE COMPONENT HRD3"/>
    <property type="match status" value="1"/>
</dbReference>
<keyword evidence="3" id="KW-1185">Reference proteome</keyword>
<dbReference type="InterPro" id="IPR011990">
    <property type="entry name" value="TPR-like_helical_dom_sf"/>
</dbReference>
<dbReference type="Pfam" id="PF08238">
    <property type="entry name" value="Sel1"/>
    <property type="match status" value="4"/>
</dbReference>
<dbReference type="InterPro" id="IPR041073">
    <property type="entry name" value="MobL"/>
</dbReference>